<reference evidence="1 2" key="1">
    <citation type="submission" date="2021-03" db="EMBL/GenBank/DDBJ databases">
        <title>Whole genome shotgun sequence of Actinoplanes toevensis NBRC 105298.</title>
        <authorList>
            <person name="Komaki H."/>
            <person name="Tamura T."/>
        </authorList>
    </citation>
    <scope>NUCLEOTIDE SEQUENCE [LARGE SCALE GENOMIC DNA]</scope>
    <source>
        <strain evidence="1 2">NBRC 105298</strain>
    </source>
</reference>
<sequence>MLATGSLIEGDVAESVNVLLPNLCRVQRLEWVPRWRTLVDDALPGLFLPTGQ</sequence>
<evidence type="ECO:0000313" key="1">
    <source>
        <dbReference type="EMBL" id="GIM89606.1"/>
    </source>
</evidence>
<organism evidence="1 2">
    <name type="scientific">Paractinoplanes toevensis</name>
    <dbReference type="NCBI Taxonomy" id="571911"/>
    <lineage>
        <taxon>Bacteria</taxon>
        <taxon>Bacillati</taxon>
        <taxon>Actinomycetota</taxon>
        <taxon>Actinomycetes</taxon>
        <taxon>Micromonosporales</taxon>
        <taxon>Micromonosporaceae</taxon>
        <taxon>Paractinoplanes</taxon>
    </lineage>
</organism>
<protein>
    <submittedName>
        <fullName evidence="1">Uncharacterized protein</fullName>
    </submittedName>
</protein>
<evidence type="ECO:0000313" key="2">
    <source>
        <dbReference type="Proteomes" id="UP000677082"/>
    </source>
</evidence>
<dbReference type="AlphaFoldDB" id="A0A919T8N8"/>
<name>A0A919T8N8_9ACTN</name>
<accession>A0A919T8N8</accession>
<keyword evidence="2" id="KW-1185">Reference proteome</keyword>
<dbReference type="EMBL" id="BOQN01000016">
    <property type="protein sequence ID" value="GIM89606.1"/>
    <property type="molecule type" value="Genomic_DNA"/>
</dbReference>
<proteinExistence type="predicted"/>
<gene>
    <name evidence="1" type="ORF">Ato02nite_013990</name>
</gene>
<dbReference type="Proteomes" id="UP000677082">
    <property type="component" value="Unassembled WGS sequence"/>
</dbReference>
<comment type="caution">
    <text evidence="1">The sequence shown here is derived from an EMBL/GenBank/DDBJ whole genome shotgun (WGS) entry which is preliminary data.</text>
</comment>